<protein>
    <submittedName>
        <fullName evidence="1">Uncharacterized mitochondrial protein AtMg00810-like</fullName>
    </submittedName>
</protein>
<sequence>MVDRLKLDEDLSGLPVDQTRFRSMVGSLMYLTASRPDLVFDVCMCARYQAKPTKKHLEVLKWVFRYLKGTINWGLWYPKDTAMELTAYADADHAGCQDTRRSTFESAQFLGDKLHSRSKHIDIRHHFIREQVERGVVELYFVSTDYQLADIFTKALPRQRFEFILPRLDMKSLQVSQSLGGIFVNQSKFALEILKKFGMDSCDSVDTPMVDRQKLDEDLSGTPVDQTRFRSMVGSLMYLTASRPDLVFVVCMCASAIALCCNNVQHSRSKHIVIRHHFIREQVERGVVELYFVSTDYQLADIFTKALPRQRFEFIISRLGMKSMSRTTLKHLQEEEVE</sequence>
<reference evidence="1" key="1">
    <citation type="journal article" date="2019" name="Sci. Rep.">
        <title>Draft genome of Tanacetum cinerariifolium, the natural source of mosquito coil.</title>
        <authorList>
            <person name="Yamashiro T."/>
            <person name="Shiraishi A."/>
            <person name="Satake H."/>
            <person name="Nakayama K."/>
        </authorList>
    </citation>
    <scope>NUCLEOTIDE SEQUENCE</scope>
</reference>
<dbReference type="PANTHER" id="PTHR11439:SF509">
    <property type="entry name" value="RNA-DIRECTED DNA POLYMERASE"/>
    <property type="match status" value="1"/>
</dbReference>
<dbReference type="PANTHER" id="PTHR11439">
    <property type="entry name" value="GAG-POL-RELATED RETROTRANSPOSON"/>
    <property type="match status" value="1"/>
</dbReference>
<accession>A0A699J941</accession>
<dbReference type="AlphaFoldDB" id="A0A699J941"/>
<evidence type="ECO:0000313" key="1">
    <source>
        <dbReference type="EMBL" id="GFA20700.1"/>
    </source>
</evidence>
<gene>
    <name evidence="1" type="ORF">Tci_592672</name>
</gene>
<comment type="caution">
    <text evidence="1">The sequence shown here is derived from an EMBL/GenBank/DDBJ whole genome shotgun (WGS) entry which is preliminary data.</text>
</comment>
<proteinExistence type="predicted"/>
<dbReference type="EMBL" id="BKCJ010385588">
    <property type="protein sequence ID" value="GFA20700.1"/>
    <property type="molecule type" value="Genomic_DNA"/>
</dbReference>
<name>A0A699J941_TANCI</name>
<dbReference type="CDD" id="cd09272">
    <property type="entry name" value="RNase_HI_RT_Ty1"/>
    <property type="match status" value="2"/>
</dbReference>
<organism evidence="1">
    <name type="scientific">Tanacetum cinerariifolium</name>
    <name type="common">Dalmatian daisy</name>
    <name type="synonym">Chrysanthemum cinerariifolium</name>
    <dbReference type="NCBI Taxonomy" id="118510"/>
    <lineage>
        <taxon>Eukaryota</taxon>
        <taxon>Viridiplantae</taxon>
        <taxon>Streptophyta</taxon>
        <taxon>Embryophyta</taxon>
        <taxon>Tracheophyta</taxon>
        <taxon>Spermatophyta</taxon>
        <taxon>Magnoliopsida</taxon>
        <taxon>eudicotyledons</taxon>
        <taxon>Gunneridae</taxon>
        <taxon>Pentapetalae</taxon>
        <taxon>asterids</taxon>
        <taxon>campanulids</taxon>
        <taxon>Asterales</taxon>
        <taxon>Asteraceae</taxon>
        <taxon>Asteroideae</taxon>
        <taxon>Anthemideae</taxon>
        <taxon>Anthemidinae</taxon>
        <taxon>Tanacetum</taxon>
    </lineage>
</organism>